<accession>A0ABS5W1A9</accession>
<evidence type="ECO:0000313" key="6">
    <source>
        <dbReference type="EMBL" id="MBT2133555.1"/>
    </source>
</evidence>
<keyword evidence="5" id="KW-0443">Lipid metabolism</keyword>
<dbReference type="PIRSF" id="PIRSF003085">
    <property type="entry name" value="CMAS"/>
    <property type="match status" value="1"/>
</dbReference>
<name>A0ABS5W1A9_9SPHN</name>
<gene>
    <name evidence="6" type="ORF">KK137_04325</name>
</gene>
<protein>
    <submittedName>
        <fullName evidence="6">Cyclopropane-fatty-acyl-phospholipid synthase family protein</fullName>
    </submittedName>
</protein>
<comment type="similarity">
    <text evidence="1">Belongs to the CFA/CMAS family.</text>
</comment>
<dbReference type="Pfam" id="PF02353">
    <property type="entry name" value="CMAS"/>
    <property type="match status" value="1"/>
</dbReference>
<reference evidence="6 7" key="1">
    <citation type="submission" date="2021-05" db="EMBL/GenBank/DDBJ databases">
        <title>Croceibacterium sp. LX-88 genome sequence.</title>
        <authorList>
            <person name="Luo X."/>
        </authorList>
    </citation>
    <scope>NUCLEOTIDE SEQUENCE [LARGE SCALE GENOMIC DNA]</scope>
    <source>
        <strain evidence="6 7">LX-88</strain>
    </source>
</reference>
<comment type="caution">
    <text evidence="6">The sequence shown here is derived from an EMBL/GenBank/DDBJ whole genome shotgun (WGS) entry which is preliminary data.</text>
</comment>
<dbReference type="InterPro" id="IPR050723">
    <property type="entry name" value="CFA/CMAS"/>
</dbReference>
<keyword evidence="4" id="KW-0949">S-adenosyl-L-methionine</keyword>
<dbReference type="RefSeq" id="WP_214534792.1">
    <property type="nucleotide sequence ID" value="NZ_JAHFVK010000001.1"/>
</dbReference>
<evidence type="ECO:0000256" key="3">
    <source>
        <dbReference type="ARBA" id="ARBA00022679"/>
    </source>
</evidence>
<dbReference type="CDD" id="cd02440">
    <property type="entry name" value="AdoMet_MTases"/>
    <property type="match status" value="1"/>
</dbReference>
<proteinExistence type="inferred from homology"/>
<dbReference type="SUPFAM" id="SSF53335">
    <property type="entry name" value="S-adenosyl-L-methionine-dependent methyltransferases"/>
    <property type="match status" value="1"/>
</dbReference>
<dbReference type="EMBL" id="JAHFVK010000001">
    <property type="protein sequence ID" value="MBT2133555.1"/>
    <property type="molecule type" value="Genomic_DNA"/>
</dbReference>
<dbReference type="Proteomes" id="UP000811255">
    <property type="component" value="Unassembled WGS sequence"/>
</dbReference>
<sequence>MKGESAQRGSLLLDAGQRFGFSPGFFARLFAPGLGKLLNLIDRGIEHGVIRARLPDGDTRTLGGRNPGFEGDVHIRDWRALLRFAISGSVGWYQAWETGEWSSPDPVSLFAAFMSNSDGLGDIGRAKGPWRLGVRALHWLNRNTRAQAEKNIHAHYDLGNDFYEAWLDPTMSYSSGYRFKRDGLEASQKRKWDRLAERLGEPRTLLEIGCGWGALANHFAQRGSEVTAISLSDAQLAWARGRYPDVAFLKQDYRDTNGQFDGIVSVEMVEALGREYWPAFMDCVARNLRPGGRAAIQYIAMRDELFEAYAGNADFIQAYIFPGGLLIKASEFRRLAAERGLAWEDQEDFGFDYAETLKAWRANFDAAEAQDDLPAGFDRRFCDLWRFYLMYCEGGFRSGAITVSQVTLVKT</sequence>
<organism evidence="6 7">
    <name type="scientific">Croceibacterium selenioxidans</name>
    <dbReference type="NCBI Taxonomy" id="2838833"/>
    <lineage>
        <taxon>Bacteria</taxon>
        <taxon>Pseudomonadati</taxon>
        <taxon>Pseudomonadota</taxon>
        <taxon>Alphaproteobacteria</taxon>
        <taxon>Sphingomonadales</taxon>
        <taxon>Erythrobacteraceae</taxon>
        <taxon>Croceibacterium</taxon>
    </lineage>
</organism>
<keyword evidence="3" id="KW-0808">Transferase</keyword>
<dbReference type="InterPro" id="IPR029063">
    <property type="entry name" value="SAM-dependent_MTases_sf"/>
</dbReference>
<evidence type="ECO:0000256" key="2">
    <source>
        <dbReference type="ARBA" id="ARBA00022603"/>
    </source>
</evidence>
<dbReference type="Gene3D" id="3.40.50.150">
    <property type="entry name" value="Vaccinia Virus protein VP39"/>
    <property type="match status" value="1"/>
</dbReference>
<evidence type="ECO:0000313" key="7">
    <source>
        <dbReference type="Proteomes" id="UP000811255"/>
    </source>
</evidence>
<dbReference type="PANTHER" id="PTHR43667">
    <property type="entry name" value="CYCLOPROPANE-FATTY-ACYL-PHOSPHOLIPID SYNTHASE"/>
    <property type="match status" value="1"/>
</dbReference>
<dbReference type="PANTHER" id="PTHR43667:SF2">
    <property type="entry name" value="FATTY ACID C-METHYL TRANSFERASE"/>
    <property type="match status" value="1"/>
</dbReference>
<evidence type="ECO:0000256" key="4">
    <source>
        <dbReference type="ARBA" id="ARBA00022691"/>
    </source>
</evidence>
<keyword evidence="2" id="KW-0489">Methyltransferase</keyword>
<keyword evidence="7" id="KW-1185">Reference proteome</keyword>
<dbReference type="InterPro" id="IPR003333">
    <property type="entry name" value="CMAS"/>
</dbReference>
<evidence type="ECO:0000256" key="5">
    <source>
        <dbReference type="ARBA" id="ARBA00023098"/>
    </source>
</evidence>
<evidence type="ECO:0000256" key="1">
    <source>
        <dbReference type="ARBA" id="ARBA00010815"/>
    </source>
</evidence>